<dbReference type="InterPro" id="IPR038408">
    <property type="entry name" value="GNK2_sf"/>
</dbReference>
<keyword evidence="2" id="KW-0964">Secreted</keyword>
<keyword evidence="7" id="KW-0808">Transferase</keyword>
<dbReference type="FunFam" id="3.30.430.20:FF:000012">
    <property type="entry name" value="Cysteine-rich receptor-like protein kinase 25"/>
    <property type="match status" value="1"/>
</dbReference>
<keyword evidence="7" id="KW-0418">Kinase</keyword>
<feature type="domain" description="Gnk2-homologous" evidence="6">
    <location>
        <begin position="15"/>
        <end position="120"/>
    </location>
</feature>
<dbReference type="CDD" id="cd23509">
    <property type="entry name" value="Gnk2-like"/>
    <property type="match status" value="1"/>
</dbReference>
<evidence type="ECO:0000256" key="2">
    <source>
        <dbReference type="ARBA" id="ARBA00022525"/>
    </source>
</evidence>
<comment type="similarity">
    <text evidence="5">Belongs to the cysteine-rich repeat secretory protein family.</text>
</comment>
<dbReference type="AlphaFoldDB" id="A0A0B2P6F1"/>
<dbReference type="Pfam" id="PF01657">
    <property type="entry name" value="Stress-antifung"/>
    <property type="match status" value="1"/>
</dbReference>
<name>A0A0B2P6F1_GLYSO</name>
<organism evidence="7">
    <name type="scientific">Glycine soja</name>
    <name type="common">Wild soybean</name>
    <dbReference type="NCBI Taxonomy" id="3848"/>
    <lineage>
        <taxon>Eukaryota</taxon>
        <taxon>Viridiplantae</taxon>
        <taxon>Streptophyta</taxon>
        <taxon>Embryophyta</taxon>
        <taxon>Tracheophyta</taxon>
        <taxon>Spermatophyta</taxon>
        <taxon>Magnoliopsida</taxon>
        <taxon>eudicotyledons</taxon>
        <taxon>Gunneridae</taxon>
        <taxon>Pentapetalae</taxon>
        <taxon>rosids</taxon>
        <taxon>fabids</taxon>
        <taxon>Fabales</taxon>
        <taxon>Fabaceae</taxon>
        <taxon>Papilionoideae</taxon>
        <taxon>50 kb inversion clade</taxon>
        <taxon>NPAAA clade</taxon>
        <taxon>indigoferoid/millettioid clade</taxon>
        <taxon>Phaseoleae</taxon>
        <taxon>Glycine</taxon>
        <taxon>Glycine subgen. Soja</taxon>
    </lineage>
</organism>
<evidence type="ECO:0000259" key="6">
    <source>
        <dbReference type="PROSITE" id="PS51473"/>
    </source>
</evidence>
<reference evidence="7" key="1">
    <citation type="submission" date="2014-07" db="EMBL/GenBank/DDBJ databases">
        <title>Identification of a novel salt tolerance gene in wild soybean by whole-genome sequencing.</title>
        <authorList>
            <person name="Lam H.-M."/>
            <person name="Qi X."/>
            <person name="Li M.-W."/>
            <person name="Liu X."/>
            <person name="Xie M."/>
            <person name="Ni M."/>
            <person name="Xu X."/>
        </authorList>
    </citation>
    <scope>NUCLEOTIDE SEQUENCE [LARGE SCALE GENOMIC DNA]</scope>
    <source>
        <tissue evidence="7">Root</tissue>
    </source>
</reference>
<evidence type="ECO:0000256" key="4">
    <source>
        <dbReference type="ARBA" id="ARBA00022737"/>
    </source>
</evidence>
<dbReference type="EMBL" id="KN669906">
    <property type="protein sequence ID" value="KHN03169.1"/>
    <property type="molecule type" value="Genomic_DNA"/>
</dbReference>
<dbReference type="GO" id="GO:0005576">
    <property type="term" value="C:extracellular region"/>
    <property type="evidence" value="ECO:0007669"/>
    <property type="project" value="UniProtKB-SubCell"/>
</dbReference>
<comment type="subcellular location">
    <subcellularLocation>
        <location evidence="1">Secreted</location>
    </subcellularLocation>
</comment>
<evidence type="ECO:0000313" key="7">
    <source>
        <dbReference type="EMBL" id="KHN03169.1"/>
    </source>
</evidence>
<dbReference type="PANTHER" id="PTHR32411:SF43">
    <property type="entry name" value="CYSTEINE-RICH REPEAT SECRETORY PROTEIN 38"/>
    <property type="match status" value="1"/>
</dbReference>
<keyword evidence="3" id="KW-0732">Signal</keyword>
<sequence length="166" mass="18544">MVRYSNRSFFSTVDTRPVIGLSNTANISNQENFTHLMFKTVNKTIDEVAIAAKKYNTKQANIFGFQNLYCLVQYTPDLSTQGCRSCLSDVVGLLPWCCEGKQGGRILNPTYNVRYELYLFFHANTTASSPTPMPTPSVSVPPTPTTSKSGGNIIWFRISCFELYLG</sequence>
<accession>A0A0B2P6F1</accession>
<keyword evidence="4" id="KW-0677">Repeat</keyword>
<gene>
    <name evidence="7" type="ORF">glysoja_042101</name>
</gene>
<dbReference type="PROSITE" id="PS51473">
    <property type="entry name" value="GNK2"/>
    <property type="match status" value="1"/>
</dbReference>
<dbReference type="InterPro" id="IPR050581">
    <property type="entry name" value="CRR_secretory_protein"/>
</dbReference>
<dbReference type="PANTHER" id="PTHR32411">
    <property type="entry name" value="CYSTEINE-RICH REPEAT SECRETORY PROTEIN 38-RELATED"/>
    <property type="match status" value="1"/>
</dbReference>
<keyword evidence="7" id="KW-0675">Receptor</keyword>
<evidence type="ECO:0000256" key="3">
    <source>
        <dbReference type="ARBA" id="ARBA00022729"/>
    </source>
</evidence>
<evidence type="ECO:0000256" key="1">
    <source>
        <dbReference type="ARBA" id="ARBA00004613"/>
    </source>
</evidence>
<proteinExistence type="inferred from homology"/>
<dbReference type="Gene3D" id="3.30.430.20">
    <property type="entry name" value="Gnk2 domain, C-X8-C-X2-C motif"/>
    <property type="match status" value="1"/>
</dbReference>
<evidence type="ECO:0000256" key="5">
    <source>
        <dbReference type="ARBA" id="ARBA00038515"/>
    </source>
</evidence>
<protein>
    <submittedName>
        <fullName evidence="7">Cysteine-rich receptor-like protein kinase 25</fullName>
    </submittedName>
</protein>
<dbReference type="GO" id="GO:0016301">
    <property type="term" value="F:kinase activity"/>
    <property type="evidence" value="ECO:0007669"/>
    <property type="project" value="UniProtKB-KW"/>
</dbReference>
<dbReference type="InterPro" id="IPR002902">
    <property type="entry name" value="GNK2"/>
</dbReference>
<dbReference type="Proteomes" id="UP000053555">
    <property type="component" value="Unassembled WGS sequence"/>
</dbReference>